<sequence>MNEFQNEQLFTELNSAEASVIEGGASVINSNINFDFALDSRQFAVTAADPRVSLRIGSLTSRGDDGVFTAALKRRTKIGTTTVGKANVSSNSFVNFGSQKPGNYFIQFTDKKDGKRVVGPIQIVVA</sequence>
<reference evidence="1 2" key="1">
    <citation type="journal article" date="2019" name="Genome Biol. Evol.">
        <title>Day and night: Metabolic profiles and evolutionary relationships of six axenic non-marine cyanobacteria.</title>
        <authorList>
            <person name="Will S.E."/>
            <person name="Henke P."/>
            <person name="Boedeker C."/>
            <person name="Huang S."/>
            <person name="Brinkmann H."/>
            <person name="Rohde M."/>
            <person name="Jarek M."/>
            <person name="Friedl T."/>
            <person name="Seufert S."/>
            <person name="Schumacher M."/>
            <person name="Overmann J."/>
            <person name="Neumann-Schaal M."/>
            <person name="Petersen J."/>
        </authorList>
    </citation>
    <scope>NUCLEOTIDE SEQUENCE [LARGE SCALE GENOMIC DNA]</scope>
    <source>
        <strain evidence="1 2">PCC 6912</strain>
    </source>
</reference>
<dbReference type="EMBL" id="RSCJ01000054">
    <property type="protein sequence ID" value="RUR72215.1"/>
    <property type="molecule type" value="Genomic_DNA"/>
</dbReference>
<keyword evidence="2" id="KW-1185">Reference proteome</keyword>
<accession>A0A3S0XG35</accession>
<evidence type="ECO:0000313" key="2">
    <source>
        <dbReference type="Proteomes" id="UP000268857"/>
    </source>
</evidence>
<evidence type="ECO:0000313" key="1">
    <source>
        <dbReference type="EMBL" id="RUR72215.1"/>
    </source>
</evidence>
<proteinExistence type="predicted"/>
<name>A0A3S0XG35_CHLFR</name>
<dbReference type="AlphaFoldDB" id="A0A3S0XG35"/>
<dbReference type="Proteomes" id="UP000268857">
    <property type="component" value="Unassembled WGS sequence"/>
</dbReference>
<gene>
    <name evidence="1" type="ORF">PCC6912_64320</name>
</gene>
<protein>
    <submittedName>
        <fullName evidence="1">Uncharacterized protein</fullName>
    </submittedName>
</protein>
<comment type="caution">
    <text evidence="1">The sequence shown here is derived from an EMBL/GenBank/DDBJ whole genome shotgun (WGS) entry which is preliminary data.</text>
</comment>
<dbReference type="RefSeq" id="WP_016877901.1">
    <property type="nucleotide sequence ID" value="NZ_AJLN01000136.1"/>
</dbReference>
<organism evidence="1 2">
    <name type="scientific">Chlorogloeopsis fritschii PCC 6912</name>
    <dbReference type="NCBI Taxonomy" id="211165"/>
    <lineage>
        <taxon>Bacteria</taxon>
        <taxon>Bacillati</taxon>
        <taxon>Cyanobacteriota</taxon>
        <taxon>Cyanophyceae</taxon>
        <taxon>Nostocales</taxon>
        <taxon>Chlorogloeopsidaceae</taxon>
        <taxon>Chlorogloeopsis</taxon>
    </lineage>
</organism>
<dbReference type="STRING" id="211165.GCA_000317285_05895"/>